<dbReference type="Gene3D" id="1.10.740.10">
    <property type="entry name" value="Transferase Inhibitor Protein From Tn5, Chain"/>
    <property type="match status" value="1"/>
</dbReference>
<dbReference type="AlphaFoldDB" id="W6MAW1"/>
<sequence length="50" mass="5255">MVRLIAGFGGFLGRKHDGHPGPKTLWEGLQRVQMFALGVAAAKAAYASDG</sequence>
<proteinExistence type="predicted"/>
<reference evidence="2" key="1">
    <citation type="submission" date="2013-07" db="EMBL/GenBank/DDBJ databases">
        <authorList>
            <person name="McIlroy S."/>
        </authorList>
    </citation>
    <scope>NUCLEOTIDE SEQUENCE [LARGE SCALE GENOMIC DNA]</scope>
    <source>
        <strain evidence="2">Run_A_D11</strain>
    </source>
</reference>
<dbReference type="STRING" id="1400863.BN873_760001"/>
<dbReference type="EMBL" id="CBTJ020000087">
    <property type="protein sequence ID" value="CDI03964.1"/>
    <property type="molecule type" value="Genomic_DNA"/>
</dbReference>
<accession>W6MAW1</accession>
<feature type="domain" description="Transposase Tn5 dimerisation" evidence="1">
    <location>
        <begin position="2"/>
        <end position="44"/>
    </location>
</feature>
<organism evidence="2 3">
    <name type="scientific">Candidatus Competibacter denitrificans Run_A_D11</name>
    <dbReference type="NCBI Taxonomy" id="1400863"/>
    <lineage>
        <taxon>Bacteria</taxon>
        <taxon>Pseudomonadati</taxon>
        <taxon>Pseudomonadota</taxon>
        <taxon>Gammaproteobacteria</taxon>
        <taxon>Candidatus Competibacteraceae</taxon>
        <taxon>Candidatus Competibacter</taxon>
    </lineage>
</organism>
<comment type="caution">
    <text evidence="2">The sequence shown here is derived from an EMBL/GenBank/DDBJ whole genome shotgun (WGS) entry which is preliminary data.</text>
</comment>
<dbReference type="InterPro" id="IPR014737">
    <property type="entry name" value="Transposase_Tn5-like_C"/>
</dbReference>
<evidence type="ECO:0000313" key="2">
    <source>
        <dbReference type="EMBL" id="CDI03964.1"/>
    </source>
</evidence>
<dbReference type="InterPro" id="IPR003201">
    <property type="entry name" value="Transposase_Tn5"/>
</dbReference>
<dbReference type="Pfam" id="PF02281">
    <property type="entry name" value="Dimer_Tnp_Tn5"/>
    <property type="match status" value="1"/>
</dbReference>
<evidence type="ECO:0000313" key="3">
    <source>
        <dbReference type="Proteomes" id="UP000035760"/>
    </source>
</evidence>
<reference evidence="2" key="2">
    <citation type="submission" date="2014-03" db="EMBL/GenBank/DDBJ databases">
        <title>Candidatus Competibacter-lineage genomes retrieved from metagenomes reveal functional metabolic diversity.</title>
        <authorList>
            <person name="McIlroy S.J."/>
            <person name="Albertsen M."/>
            <person name="Andresen E.K."/>
            <person name="Saunders A.M."/>
            <person name="Kristiansen R."/>
            <person name="Stokholm-Bjerregaard M."/>
            <person name="Nielsen K.L."/>
            <person name="Nielsen P.H."/>
        </authorList>
    </citation>
    <scope>NUCLEOTIDE SEQUENCE</scope>
    <source>
        <strain evidence="2">Run_A_D11</strain>
    </source>
</reference>
<evidence type="ECO:0000259" key="1">
    <source>
        <dbReference type="Pfam" id="PF02281"/>
    </source>
</evidence>
<dbReference type="SUPFAM" id="SSF53098">
    <property type="entry name" value="Ribonuclease H-like"/>
    <property type="match status" value="1"/>
</dbReference>
<dbReference type="Proteomes" id="UP000035760">
    <property type="component" value="Unassembled WGS sequence"/>
</dbReference>
<name>W6MAW1_9GAMM</name>
<gene>
    <name evidence="2" type="ORF">BN873_760001</name>
</gene>
<keyword evidence="3" id="KW-1185">Reference proteome</keyword>
<protein>
    <recommendedName>
        <fullName evidence="1">Transposase Tn5 dimerisation domain-containing protein</fullName>
    </recommendedName>
</protein>
<dbReference type="InterPro" id="IPR012337">
    <property type="entry name" value="RNaseH-like_sf"/>
</dbReference>